<organism evidence="7 8">
    <name type="scientific">Steinernema hermaphroditum</name>
    <dbReference type="NCBI Taxonomy" id="289476"/>
    <lineage>
        <taxon>Eukaryota</taxon>
        <taxon>Metazoa</taxon>
        <taxon>Ecdysozoa</taxon>
        <taxon>Nematoda</taxon>
        <taxon>Chromadorea</taxon>
        <taxon>Rhabditida</taxon>
        <taxon>Tylenchina</taxon>
        <taxon>Panagrolaimomorpha</taxon>
        <taxon>Strongyloidoidea</taxon>
        <taxon>Steinernematidae</taxon>
        <taxon>Steinernema</taxon>
    </lineage>
</organism>
<dbReference type="EMBL" id="JAUCMV010000001">
    <property type="protein sequence ID" value="KAK0423465.1"/>
    <property type="molecule type" value="Genomic_DNA"/>
</dbReference>
<keyword evidence="3" id="KW-0863">Zinc-finger</keyword>
<keyword evidence="5" id="KW-0539">Nucleus</keyword>
<evidence type="ECO:0000313" key="7">
    <source>
        <dbReference type="EMBL" id="KAK0423465.1"/>
    </source>
</evidence>
<dbReference type="InterPro" id="IPR012337">
    <property type="entry name" value="RNaseH-like_sf"/>
</dbReference>
<evidence type="ECO:0000256" key="3">
    <source>
        <dbReference type="ARBA" id="ARBA00022771"/>
    </source>
</evidence>
<dbReference type="InterPro" id="IPR016187">
    <property type="entry name" value="CTDL_fold"/>
</dbReference>
<keyword evidence="6" id="KW-0732">Signal</keyword>
<protein>
    <submittedName>
        <fullName evidence="7">Uncharacterized protein</fullName>
    </submittedName>
</protein>
<gene>
    <name evidence="7" type="ORF">QR680_008156</name>
</gene>
<dbReference type="PANTHER" id="PTHR46481">
    <property type="entry name" value="ZINC FINGER BED DOMAIN-CONTAINING PROTEIN 4"/>
    <property type="match status" value="1"/>
</dbReference>
<dbReference type="InterPro" id="IPR016186">
    <property type="entry name" value="C-type_lectin-like/link_sf"/>
</dbReference>
<sequence length="797" mass="88017">MSDILVALAFWLLIFPISTIEGRVRYSLIPHGLTAALSLRKGIVVSRYECMVHAYTEKNIAFTIENNPTGMECFLLDTLTGFQNGLRNVATYLLDQSSQNNDQCLDPSKIDVRQFLNGPKKCELNEALCNKMKNLYTHCTTKADNPKCMIECPKGERTLEGSNTCCYVVKDINGKEKCCPVESRGKYSNGTSFCCPTGQVALGGSSSCCWAIKENGKDVCCPKNTFPGKYGGKEVCCPEKDKCCARGYEVAGADGNKAVCCPKGKMFVKKVDRKEICCSRGTEYKGMHEDNPVCCPSDMEWTSGSSVCCPPGFTYRKEFGKCLKHVAIDKSRQLHGIKEMNDYCKKLKADPVKIENAAQNQVVASMDSEAVIGLQIPEGEAWSKDGFRWVSDGSKPSYTNFIPGEPNNLIGISAPAQGPEYFVRLNGHGQWLDVNGTPAWLGLRGILLLLHVTNALRLRYSLIPHELIAKDRDSKGVVAGKHACALKAFQEDKIAFDIENGQTSLSRESFEASNTNLYHGLRGGLALNKQRSQKFETLLVKFIADANLSANVTEYQSFKALVRFNASDVKIPSRHELLGPILDREYQRAKDRTQSVFSGKPISITADSYTKGTHSLFASLVAENLKSFEISLSDVVGITRDGAANMAAMCDTLGVTSIHCFCHNLHLIVKSSLERCVKADELVKKAIDIVASFRRSNSQVAALAEVEKIIEKERNGPESNFTPTLLKTACPTRWNSVIECVRSVVEKEEVLIRYAKSAANRRSVQASSITQLRPVDFDDLRHIMITLKPLEQATNLV</sequence>
<dbReference type="SUPFAM" id="SSF56436">
    <property type="entry name" value="C-type lectin-like"/>
    <property type="match status" value="1"/>
</dbReference>
<name>A0AA39IH15_9BILA</name>
<keyword evidence="2" id="KW-0479">Metal-binding</keyword>
<feature type="chain" id="PRO_5041209569" evidence="6">
    <location>
        <begin position="20"/>
        <end position="797"/>
    </location>
</feature>
<comment type="subcellular location">
    <subcellularLocation>
        <location evidence="1">Nucleus</location>
    </subcellularLocation>
</comment>
<evidence type="ECO:0000313" key="8">
    <source>
        <dbReference type="Proteomes" id="UP001175271"/>
    </source>
</evidence>
<comment type="caution">
    <text evidence="7">The sequence shown here is derived from an EMBL/GenBank/DDBJ whole genome shotgun (WGS) entry which is preliminary data.</text>
</comment>
<keyword evidence="4" id="KW-0862">Zinc</keyword>
<evidence type="ECO:0000256" key="1">
    <source>
        <dbReference type="ARBA" id="ARBA00004123"/>
    </source>
</evidence>
<dbReference type="AlphaFoldDB" id="A0AA39IH15"/>
<dbReference type="SUPFAM" id="SSF53098">
    <property type="entry name" value="Ribonuclease H-like"/>
    <property type="match status" value="1"/>
</dbReference>
<dbReference type="Proteomes" id="UP001175271">
    <property type="component" value="Unassembled WGS sequence"/>
</dbReference>
<evidence type="ECO:0000256" key="4">
    <source>
        <dbReference type="ARBA" id="ARBA00022833"/>
    </source>
</evidence>
<dbReference type="CDD" id="cd00037">
    <property type="entry name" value="CLECT"/>
    <property type="match status" value="1"/>
</dbReference>
<proteinExistence type="predicted"/>
<evidence type="ECO:0000256" key="6">
    <source>
        <dbReference type="SAM" id="SignalP"/>
    </source>
</evidence>
<feature type="signal peptide" evidence="6">
    <location>
        <begin position="1"/>
        <end position="19"/>
    </location>
</feature>
<reference evidence="7" key="1">
    <citation type="submission" date="2023-06" db="EMBL/GenBank/DDBJ databases">
        <title>Genomic analysis of the entomopathogenic nematode Steinernema hermaphroditum.</title>
        <authorList>
            <person name="Schwarz E.M."/>
            <person name="Heppert J.K."/>
            <person name="Baniya A."/>
            <person name="Schwartz H.T."/>
            <person name="Tan C.-H."/>
            <person name="Antoshechkin I."/>
            <person name="Sternberg P.W."/>
            <person name="Goodrich-Blair H."/>
            <person name="Dillman A.R."/>
        </authorList>
    </citation>
    <scope>NUCLEOTIDE SEQUENCE</scope>
    <source>
        <strain evidence="7">PS9179</strain>
        <tissue evidence="7">Whole animal</tissue>
    </source>
</reference>
<dbReference type="InterPro" id="IPR052035">
    <property type="entry name" value="ZnF_BED_domain_contain"/>
</dbReference>
<dbReference type="GO" id="GO:0008270">
    <property type="term" value="F:zinc ion binding"/>
    <property type="evidence" value="ECO:0007669"/>
    <property type="project" value="UniProtKB-KW"/>
</dbReference>
<evidence type="ECO:0000256" key="2">
    <source>
        <dbReference type="ARBA" id="ARBA00022723"/>
    </source>
</evidence>
<dbReference type="Gene3D" id="3.10.100.10">
    <property type="entry name" value="Mannose-Binding Protein A, subunit A"/>
    <property type="match status" value="1"/>
</dbReference>
<dbReference type="PANTHER" id="PTHR46481:SF10">
    <property type="entry name" value="ZINC FINGER BED DOMAIN-CONTAINING PROTEIN 39"/>
    <property type="match status" value="1"/>
</dbReference>
<accession>A0AA39IH15</accession>
<keyword evidence="8" id="KW-1185">Reference proteome</keyword>
<evidence type="ECO:0000256" key="5">
    <source>
        <dbReference type="ARBA" id="ARBA00023242"/>
    </source>
</evidence>
<dbReference type="GO" id="GO:0005634">
    <property type="term" value="C:nucleus"/>
    <property type="evidence" value="ECO:0007669"/>
    <property type="project" value="UniProtKB-SubCell"/>
</dbReference>